<feature type="domain" description="SpoVT-AbrB" evidence="24">
    <location>
        <begin position="118"/>
        <end position="163"/>
    </location>
</feature>
<dbReference type="SUPFAM" id="SSF88723">
    <property type="entry name" value="PIN domain-like"/>
    <property type="match status" value="1"/>
</dbReference>
<dbReference type="InterPro" id="IPR011764">
    <property type="entry name" value="Biotin_carboxylation_dom"/>
</dbReference>
<evidence type="ECO:0000256" key="8">
    <source>
        <dbReference type="ARBA" id="ARBA00022840"/>
    </source>
</evidence>
<name>A0AA36N465_9DINO</name>
<dbReference type="GO" id="GO:0046872">
    <property type="term" value="F:metal ion binding"/>
    <property type="evidence" value="ECO:0007669"/>
    <property type="project" value="InterPro"/>
</dbReference>
<keyword evidence="6" id="KW-0436">Ligase</keyword>
<dbReference type="SUPFAM" id="SSF51230">
    <property type="entry name" value="Single hybrid motif"/>
    <property type="match status" value="1"/>
</dbReference>
<dbReference type="Pfam" id="PF01039">
    <property type="entry name" value="Carboxyl_trans"/>
    <property type="match status" value="1"/>
</dbReference>
<dbReference type="SUPFAM" id="SSF51246">
    <property type="entry name" value="Rudiment single hybrid motif"/>
    <property type="match status" value="1"/>
</dbReference>
<dbReference type="EC" id="6.4.1.4" evidence="14"/>
<dbReference type="Pfam" id="PF01850">
    <property type="entry name" value="PIN"/>
    <property type="match status" value="1"/>
</dbReference>
<dbReference type="InterPro" id="IPR049515">
    <property type="entry name" value="MACS_put"/>
</dbReference>
<comment type="cofactor">
    <cofactor evidence="1">
        <name>biotin</name>
        <dbReference type="ChEBI" id="CHEBI:57586"/>
    </cofactor>
</comment>
<dbReference type="InterPro" id="IPR014748">
    <property type="entry name" value="Enoyl-CoA_hydra_C"/>
</dbReference>
<dbReference type="PANTHER" id="PTHR22855:SF13">
    <property type="entry name" value="METHYLCROTONOYL-COA CARBOXYLASE BETA CHAIN, MITOCHONDRIAL"/>
    <property type="match status" value="1"/>
</dbReference>
<dbReference type="SUPFAM" id="SSF56801">
    <property type="entry name" value="Acetyl-CoA synthetase-like"/>
    <property type="match status" value="1"/>
</dbReference>
<evidence type="ECO:0000256" key="12">
    <source>
        <dbReference type="ARBA" id="ARBA00023268"/>
    </source>
</evidence>
<dbReference type="PROSITE" id="PS50975">
    <property type="entry name" value="ATP_GRASP"/>
    <property type="match status" value="1"/>
</dbReference>
<dbReference type="Pfam" id="PF02786">
    <property type="entry name" value="CPSase_L_D2"/>
    <property type="match status" value="1"/>
</dbReference>
<dbReference type="NCBIfam" id="TIGR01439">
    <property type="entry name" value="lp_hng_hel_AbrB"/>
    <property type="match status" value="1"/>
</dbReference>
<dbReference type="Pfam" id="PF02785">
    <property type="entry name" value="Biotin_carb_C"/>
    <property type="match status" value="1"/>
</dbReference>
<evidence type="ECO:0000256" key="13">
    <source>
        <dbReference type="ARBA" id="ARBA00025711"/>
    </source>
</evidence>
<dbReference type="InterPro" id="IPR025110">
    <property type="entry name" value="AMP-bd_C"/>
</dbReference>
<evidence type="ECO:0000259" key="24">
    <source>
        <dbReference type="PROSITE" id="PS51740"/>
    </source>
</evidence>
<dbReference type="InterPro" id="IPR011761">
    <property type="entry name" value="ATP-grasp"/>
</dbReference>
<dbReference type="PANTHER" id="PTHR22855">
    <property type="entry name" value="ACETYL, PROPIONYL, PYRUVATE, AND GLUTACONYL CARBOXYLASE-RELATED"/>
    <property type="match status" value="1"/>
</dbReference>
<evidence type="ECO:0000256" key="2">
    <source>
        <dbReference type="ARBA" id="ARBA00004305"/>
    </source>
</evidence>
<evidence type="ECO:0000259" key="20">
    <source>
        <dbReference type="PROSITE" id="PS50975"/>
    </source>
</evidence>
<evidence type="ECO:0000256" key="15">
    <source>
        <dbReference type="ARBA" id="ARBA00031237"/>
    </source>
</evidence>
<comment type="catalytic activity">
    <reaction evidence="17">
        <text>3-methylbut-2-enoyl-CoA + hydrogencarbonate + ATP = 3-methyl-(2E)-glutaconyl-CoA + ADP + phosphate + H(+)</text>
        <dbReference type="Rhea" id="RHEA:13589"/>
        <dbReference type="ChEBI" id="CHEBI:15378"/>
        <dbReference type="ChEBI" id="CHEBI:17544"/>
        <dbReference type="ChEBI" id="CHEBI:30616"/>
        <dbReference type="ChEBI" id="CHEBI:43474"/>
        <dbReference type="ChEBI" id="CHEBI:57344"/>
        <dbReference type="ChEBI" id="CHEBI:57346"/>
        <dbReference type="ChEBI" id="CHEBI:456216"/>
        <dbReference type="EC" id="6.4.1.4"/>
    </reaction>
</comment>
<dbReference type="InterPro" id="IPR007159">
    <property type="entry name" value="SpoVT-AbrB_dom"/>
</dbReference>
<keyword evidence="11" id="KW-0092">Biotin</keyword>
<dbReference type="PROSITE" id="PS51740">
    <property type="entry name" value="SPOVT_ABRB"/>
    <property type="match status" value="1"/>
</dbReference>
<dbReference type="InterPro" id="IPR018376">
    <property type="entry name" value="Enoyl-CoA_hyd/isom_CS"/>
</dbReference>
<dbReference type="SMART" id="SM00966">
    <property type="entry name" value="SpoVT_AbrB"/>
    <property type="match status" value="1"/>
</dbReference>
<keyword evidence="9" id="KW-0809">Transit peptide</keyword>
<evidence type="ECO:0000256" key="17">
    <source>
        <dbReference type="ARBA" id="ARBA00052347"/>
    </source>
</evidence>
<feature type="domain" description="CoA carboxyltransferase N-terminal" evidence="22">
    <location>
        <begin position="290"/>
        <end position="551"/>
    </location>
</feature>
<dbReference type="Gene3D" id="3.30.470.20">
    <property type="entry name" value="ATP-grasp fold, B domain"/>
    <property type="match status" value="1"/>
</dbReference>
<dbReference type="SUPFAM" id="SSF52440">
    <property type="entry name" value="PreATP-grasp domain"/>
    <property type="match status" value="1"/>
</dbReference>
<dbReference type="PROSITE" id="PS50989">
    <property type="entry name" value="COA_CT_CTER"/>
    <property type="match status" value="1"/>
</dbReference>
<feature type="domain" description="Biotin carboxylation" evidence="21">
    <location>
        <begin position="796"/>
        <end position="1243"/>
    </location>
</feature>
<dbReference type="InterPro" id="IPR034733">
    <property type="entry name" value="AcCoA_carboxyl_beta"/>
</dbReference>
<reference evidence="25" key="1">
    <citation type="submission" date="2023-08" db="EMBL/GenBank/DDBJ databases">
        <authorList>
            <person name="Chen Y."/>
            <person name="Shah S."/>
            <person name="Dougan E. K."/>
            <person name="Thang M."/>
            <person name="Chan C."/>
        </authorList>
    </citation>
    <scope>NUCLEOTIDE SEQUENCE</scope>
</reference>
<dbReference type="InterPro" id="IPR011762">
    <property type="entry name" value="COA_CT_N"/>
</dbReference>
<dbReference type="FunFam" id="2.40.50.100:FF:000003">
    <property type="entry name" value="Acetyl-CoA carboxylase biotin carboxyl carrier protein"/>
    <property type="match status" value="1"/>
</dbReference>
<dbReference type="Gene3D" id="3.30.1490.20">
    <property type="entry name" value="ATP-grasp fold, A domain"/>
    <property type="match status" value="1"/>
</dbReference>
<evidence type="ECO:0000256" key="5">
    <source>
        <dbReference type="ARBA" id="ARBA00013058"/>
    </source>
</evidence>
<evidence type="ECO:0000256" key="10">
    <source>
        <dbReference type="ARBA" id="ARBA00023128"/>
    </source>
</evidence>
<dbReference type="FunFam" id="3.30.470.20:FF:000028">
    <property type="entry name" value="Methylcrotonoyl-CoA carboxylase subunit alpha, mitochondrial"/>
    <property type="match status" value="1"/>
</dbReference>
<dbReference type="Gene3D" id="3.40.50.20">
    <property type="match status" value="1"/>
</dbReference>
<dbReference type="PROSITE" id="PS00166">
    <property type="entry name" value="ENOYL_COA_HYDRATASE"/>
    <property type="match status" value="1"/>
</dbReference>
<dbReference type="InterPro" id="IPR011054">
    <property type="entry name" value="Rudment_hybrid_motif"/>
</dbReference>
<evidence type="ECO:0000256" key="14">
    <source>
        <dbReference type="ARBA" id="ARBA00026116"/>
    </source>
</evidence>
<dbReference type="Pfam" id="PF04014">
    <property type="entry name" value="MazE_antitoxin"/>
    <property type="match status" value="1"/>
</dbReference>
<dbReference type="Gene3D" id="3.40.50.12780">
    <property type="entry name" value="N-terminal domain of ligase-like"/>
    <property type="match status" value="1"/>
</dbReference>
<evidence type="ECO:0000313" key="25">
    <source>
        <dbReference type="EMBL" id="CAJ1391763.1"/>
    </source>
</evidence>
<dbReference type="PROSITE" id="PS00867">
    <property type="entry name" value="CPSASE_2"/>
    <property type="match status" value="1"/>
</dbReference>
<dbReference type="InterPro" id="IPR011763">
    <property type="entry name" value="COA_CT_C"/>
</dbReference>
<comment type="caution">
    <text evidence="25">The sequence shown here is derived from an EMBL/GenBank/DDBJ whole genome shotgun (WGS) entry which is preliminary data.</text>
</comment>
<proteinExistence type="inferred from homology"/>
<evidence type="ECO:0000259" key="21">
    <source>
        <dbReference type="PROSITE" id="PS50979"/>
    </source>
</evidence>
<dbReference type="CDD" id="cd06850">
    <property type="entry name" value="biotinyl_domain"/>
    <property type="match status" value="1"/>
</dbReference>
<dbReference type="GO" id="GO:0005759">
    <property type="term" value="C:mitochondrial matrix"/>
    <property type="evidence" value="ECO:0007669"/>
    <property type="project" value="UniProtKB-SubCell"/>
</dbReference>
<dbReference type="InterPro" id="IPR016185">
    <property type="entry name" value="PreATP-grasp_dom_sf"/>
</dbReference>
<dbReference type="InterPro" id="IPR029045">
    <property type="entry name" value="ClpP/crotonase-like_dom_sf"/>
</dbReference>
<dbReference type="PROSITE" id="PS50979">
    <property type="entry name" value="BC"/>
    <property type="match status" value="1"/>
</dbReference>
<dbReference type="PROSITE" id="PS50980">
    <property type="entry name" value="COA_CT_NTER"/>
    <property type="match status" value="1"/>
</dbReference>
<dbReference type="InterPro" id="IPR042099">
    <property type="entry name" value="ANL_N_sf"/>
</dbReference>
<dbReference type="InterPro" id="IPR005482">
    <property type="entry name" value="Biotin_COase_C"/>
</dbReference>
<dbReference type="CDD" id="cd18682">
    <property type="entry name" value="PIN_VapC-like"/>
    <property type="match status" value="1"/>
</dbReference>
<dbReference type="PROSITE" id="PS50968">
    <property type="entry name" value="BIOTINYL_LIPOYL"/>
    <property type="match status" value="1"/>
</dbReference>
<comment type="pathway">
    <text evidence="3">Lipid metabolism; malonyl-CoA biosynthesis; malonyl-CoA from acetyl-CoA: step 1/1.</text>
</comment>
<evidence type="ECO:0000256" key="11">
    <source>
        <dbReference type="ARBA" id="ARBA00023267"/>
    </source>
</evidence>
<dbReference type="GO" id="GO:0004485">
    <property type="term" value="F:methylcrotonoyl-CoA carboxylase activity"/>
    <property type="evidence" value="ECO:0007669"/>
    <property type="project" value="UniProtKB-EC"/>
</dbReference>
<evidence type="ECO:0000256" key="9">
    <source>
        <dbReference type="ARBA" id="ARBA00022946"/>
    </source>
</evidence>
<evidence type="ECO:0000256" key="18">
    <source>
        <dbReference type="PROSITE-ProRule" id="PRU00409"/>
    </source>
</evidence>
<dbReference type="GO" id="GO:1905202">
    <property type="term" value="C:methylcrotonoyl-CoA carboxylase complex"/>
    <property type="evidence" value="ECO:0007669"/>
    <property type="project" value="TreeGrafter"/>
</dbReference>
<accession>A0AA36N465</accession>
<dbReference type="Pfam" id="PF00364">
    <property type="entry name" value="Biotin_lipoyl"/>
    <property type="match status" value="1"/>
</dbReference>
<dbReference type="Proteomes" id="UP001178507">
    <property type="component" value="Unassembled WGS sequence"/>
</dbReference>
<dbReference type="Gene3D" id="3.30.300.30">
    <property type="match status" value="1"/>
</dbReference>
<dbReference type="GO" id="GO:0003677">
    <property type="term" value="F:DNA binding"/>
    <property type="evidence" value="ECO:0007669"/>
    <property type="project" value="InterPro"/>
</dbReference>
<dbReference type="Gene3D" id="1.10.12.10">
    <property type="entry name" value="Lyase 2-enoyl-coa Hydratase, Chain A, domain 2"/>
    <property type="match status" value="1"/>
</dbReference>
<dbReference type="EC" id="6.4.1.2" evidence="5"/>
<keyword evidence="7 18" id="KW-0547">Nucleotide-binding</keyword>
<feature type="domain" description="CoA carboxyltransferase C-terminal" evidence="23">
    <location>
        <begin position="558"/>
        <end position="800"/>
    </location>
</feature>
<dbReference type="Pfam" id="PF00378">
    <property type="entry name" value="ECH_1"/>
    <property type="match status" value="1"/>
</dbReference>
<evidence type="ECO:0000259" key="23">
    <source>
        <dbReference type="PROSITE" id="PS50989"/>
    </source>
</evidence>
<dbReference type="InterPro" id="IPR001882">
    <property type="entry name" value="Biotin_BS"/>
</dbReference>
<evidence type="ECO:0000256" key="16">
    <source>
        <dbReference type="ARBA" id="ARBA00031404"/>
    </source>
</evidence>
<comment type="subcellular location">
    <subcellularLocation>
        <location evidence="2">Mitochondrion matrix</location>
    </subcellularLocation>
</comment>
<evidence type="ECO:0000259" key="19">
    <source>
        <dbReference type="PROSITE" id="PS50968"/>
    </source>
</evidence>
<evidence type="ECO:0000313" key="26">
    <source>
        <dbReference type="Proteomes" id="UP001178507"/>
    </source>
</evidence>
<dbReference type="FunFam" id="3.40.50.20:FF:000010">
    <property type="entry name" value="Propionyl-CoA carboxylase subunit alpha"/>
    <property type="match status" value="1"/>
</dbReference>
<evidence type="ECO:0000256" key="7">
    <source>
        <dbReference type="ARBA" id="ARBA00022741"/>
    </source>
</evidence>
<dbReference type="InterPro" id="IPR001753">
    <property type="entry name" value="Enoyl-CoA_hydra/iso"/>
</dbReference>
<dbReference type="InterPro" id="IPR037914">
    <property type="entry name" value="SpoVT-AbrB_sf"/>
</dbReference>
<dbReference type="Gene3D" id="3.90.226.10">
    <property type="entry name" value="2-enoyl-CoA Hydratase, Chain A, domain 1"/>
    <property type="match status" value="3"/>
</dbReference>
<dbReference type="InterPro" id="IPR002716">
    <property type="entry name" value="PIN_dom"/>
</dbReference>
<dbReference type="InterPro" id="IPR045851">
    <property type="entry name" value="AMP-bd_C_sf"/>
</dbReference>
<dbReference type="InterPro" id="IPR011053">
    <property type="entry name" value="Single_hybrid_motif"/>
</dbReference>
<dbReference type="SUPFAM" id="SSF52096">
    <property type="entry name" value="ClpP/crotonase"/>
    <property type="match status" value="3"/>
</dbReference>
<evidence type="ECO:0000256" key="3">
    <source>
        <dbReference type="ARBA" id="ARBA00004956"/>
    </source>
</evidence>
<dbReference type="FunFam" id="3.30.1490.20:FF:000003">
    <property type="entry name" value="acetyl-CoA carboxylase isoform X1"/>
    <property type="match status" value="1"/>
</dbReference>
<dbReference type="InterPro" id="IPR013815">
    <property type="entry name" value="ATP_grasp_subdomain_1"/>
</dbReference>
<organism evidence="25 26">
    <name type="scientific">Effrenium voratum</name>
    <dbReference type="NCBI Taxonomy" id="2562239"/>
    <lineage>
        <taxon>Eukaryota</taxon>
        <taxon>Sar</taxon>
        <taxon>Alveolata</taxon>
        <taxon>Dinophyceae</taxon>
        <taxon>Suessiales</taxon>
        <taxon>Symbiodiniaceae</taxon>
        <taxon>Effrenium</taxon>
    </lineage>
</organism>
<dbReference type="Pfam" id="PF00501">
    <property type="entry name" value="AMP-binding"/>
    <property type="match status" value="1"/>
</dbReference>
<dbReference type="InterPro" id="IPR020845">
    <property type="entry name" value="AMP-binding_CS"/>
</dbReference>
<feature type="domain" description="ATP-grasp" evidence="20">
    <location>
        <begin position="915"/>
        <end position="1117"/>
    </location>
</feature>
<keyword evidence="12" id="KW-0511">Multifunctional enzyme</keyword>
<dbReference type="Gene3D" id="2.10.260.10">
    <property type="match status" value="1"/>
</dbReference>
<dbReference type="InterPro" id="IPR029060">
    <property type="entry name" value="PIN-like_dom_sf"/>
</dbReference>
<dbReference type="FunFam" id="3.90.226.10:FF:000004">
    <property type="entry name" value="Methylcrotonoyl-CoA carboxylase beta chain"/>
    <property type="match status" value="1"/>
</dbReference>
<dbReference type="FunFam" id="3.90.226.10:FF:000046">
    <property type="entry name" value="Geranyl-CoA carboxylase beta subunit"/>
    <property type="match status" value="1"/>
</dbReference>
<dbReference type="PROSITE" id="PS00455">
    <property type="entry name" value="AMP_BINDING"/>
    <property type="match status" value="1"/>
</dbReference>
<dbReference type="SUPFAM" id="SSF89447">
    <property type="entry name" value="AbrB/MazE/MraZ-like"/>
    <property type="match status" value="1"/>
</dbReference>
<dbReference type="GO" id="GO:0005524">
    <property type="term" value="F:ATP binding"/>
    <property type="evidence" value="ECO:0007669"/>
    <property type="project" value="UniProtKB-UniRule"/>
</dbReference>
<keyword evidence="26" id="KW-1185">Reference proteome</keyword>
<dbReference type="GO" id="GO:0003989">
    <property type="term" value="F:acetyl-CoA carboxylase activity"/>
    <property type="evidence" value="ECO:0007669"/>
    <property type="project" value="UniProtKB-EC"/>
</dbReference>
<feature type="domain" description="Lipoyl-binding" evidence="19">
    <location>
        <begin position="1368"/>
        <end position="1446"/>
    </location>
</feature>
<keyword evidence="8 18" id="KW-0067">ATP-binding</keyword>
<comment type="similarity">
    <text evidence="4">Belongs to the AccD/PCCB family.</text>
</comment>
<dbReference type="SUPFAM" id="SSF56059">
    <property type="entry name" value="Glutathione synthetase ATP-binding domain-like"/>
    <property type="match status" value="1"/>
</dbReference>
<dbReference type="Gene3D" id="2.40.50.100">
    <property type="match status" value="1"/>
</dbReference>
<dbReference type="InterPro" id="IPR045190">
    <property type="entry name" value="MCCB/AccD1-like"/>
</dbReference>
<evidence type="ECO:0000259" key="22">
    <source>
        <dbReference type="PROSITE" id="PS50980"/>
    </source>
</evidence>
<evidence type="ECO:0000256" key="1">
    <source>
        <dbReference type="ARBA" id="ARBA00001953"/>
    </source>
</evidence>
<dbReference type="InterPro" id="IPR005479">
    <property type="entry name" value="CPAse_ATP-bd"/>
</dbReference>
<dbReference type="Pfam" id="PF13193">
    <property type="entry name" value="AMP-binding_C"/>
    <property type="match status" value="1"/>
</dbReference>
<dbReference type="CDD" id="cd05971">
    <property type="entry name" value="MACS_like_3"/>
    <property type="match status" value="1"/>
</dbReference>
<dbReference type="EMBL" id="CAUJNA010002223">
    <property type="protein sequence ID" value="CAJ1391763.1"/>
    <property type="molecule type" value="Genomic_DNA"/>
</dbReference>
<dbReference type="PROSITE" id="PS00188">
    <property type="entry name" value="BIOTIN"/>
    <property type="match status" value="1"/>
</dbReference>
<evidence type="ECO:0000256" key="4">
    <source>
        <dbReference type="ARBA" id="ARBA00006102"/>
    </source>
</evidence>
<dbReference type="SMART" id="SM00878">
    <property type="entry name" value="Biotin_carb_C"/>
    <property type="match status" value="1"/>
</dbReference>
<dbReference type="Gene3D" id="3.40.50.1010">
    <property type="entry name" value="5'-nuclease"/>
    <property type="match status" value="1"/>
</dbReference>
<dbReference type="InterPro" id="IPR000873">
    <property type="entry name" value="AMP-dep_synth/lig_dom"/>
</dbReference>
<sequence>MSHDLRIAAAGPERPVDILKRHLDALPSEQLRKAFEDLPSERLRKALDDLPGGQLKRTLEQMDVPLPSTKSDKIRLLAAAGYATADIARSLGIRYQHAYNVLSADRAQSGAGDAAPAPVTATIGASGRFVIPAELRERLAISEGEEVSLSIEDGALVMRTRAGELARARAIVRQYVPEGVSLVDELIADRRLMAIVLDASAIIAHLNDEPGGAQVGQMLDGALVSTINLCEVGTKLADKGVPDDDLEVIMNALRLSVIAFDQRQSRIAVALRAPTRSRGLSLADRACLALAKAMDATAVTADRAWADLDTDIAIEASRERHLKRGKLLPRDRVQGLLDPGAPFLEIGLFAARGVYEDDIPAAGVIAGVGKVSGRDCMIVCNDATVKGGTYFPLTVKKHLRAQEIAAENRLPCLYLVDSGGANLPNQDEVFPDRDHFGRIFYNQARMSAAAIPQIAVVMGSCTAGGAYVPAMSDQTIIVREQGTIFLAGPPLVKEATGEVVDAETLGGGDTHTRLSGVADYLADDDAHALALARQIVAGLGPAPEPSVAIRQAKAPAHDPETLFDLIPHDTKTPYDVRDVIARIVDGSDFAEFKPRYGTTLVTGFAHIDGVPVGIIANNGVLFSESSLKGAHFIELCCQRKIPLLFLQNITGFMVGSKYEAGGIAKDGAKLVQAVSTAAVPKVTVIIGGSYGAGNYGMCGRAYGPRFLWMWPNARIAVMGGAQAAGVLATVKRAGIEAKGGTWSAEEEAAFKQPTLDLFEEQSHPFYASARLWDDGIIDPRTTRDVVALSLRAALNAPVELLIANRGEIACRVIRTAKHMGIATVAVHSDADAGALHVEMADEAVRIGPAPAAESYLDIDAILKAAKATCADAIHPGYGFLSENPAFVEAVEAAGLVFVGPSADAIRAMGLKDAAKALMEKAGVPVVPGYHGDSQNADFLAGEADQIGYPVLIKARAGGGGKGMRKVERAGDFKSALESCRREAQGAFGDDAVLIEKYVTAPRHIEVQVFGDAHGNVVHLFERDCSLQRRHQKVIEEAPAPGMTEEVRAAMTGAAVRAARAIGYQGAGTVEFIADGSGPLRPDGFWFMEMNTRLQVEHPVTEAITGLDLVEWQLRVASGEPLPRDQDEIAICGHAFEARLYAEDPANGFLPQTGTLAHLAFGDARIDTGVRSGDAISPFYDPMIAKLITHSGSREQALGRLRRALAETHVAGTMTNRAFLLALASHDGFAAGEVDTGLIDRDVDALTAKPETSDMAVALAAIAALDLDPADPRLGWRLWGEASHQVRLLQGDTMIGRRLILHGPGSVTLEGETPLRLDNLVRDATTIGGNSGSRGFAAGLVRYQSAGATHVSVLLGGASHDFTVPDPLTAGADMAGSGDAVTAPMTGIVRLIDIDVGQAVSAGDRLAVVEAMKMEHPLTAPRDGTIAAIHGEPGSAVEGGAVLIELADRFRWDVPERFNMGAACCDRWAEADPDRPALILDDEDRTVSFGELRDMSNRIANLLAAQGVLHGDRVGVLLPQAVETAAGHIAIYKMGAIAVPLFVLFGPDALEHRIVDAGIGHVITNRDGAAKLRAMSKGAQEGLTIATIDGAHDALETVDLHALLAGQPADFDVIDTAAGDPALIIYTSGTTGAPKGALHAHRVLLGHLPGVEMHHEFFPQPGDVIWTPADWAWIGGLLDVLLPALFHGVPVVARRFDKFTAEDAFALMARRKVTNAFLPPTALKMMRAAYPEAPPRRLHLRTVGSGGESLGAELVDWGRRVLGVTINEFYGQTECNLVISSCAALMPPRPGVIGRPVPGHSVAILREDGTECAEGEQGLIAVRRPDPVMFLEYWNNPDATAEKFIGDWLIMGDVGVRETGGWIRFVGRDDDVITSAGYRIGPGSIEDCLIRHRAVRMAAAIGKPDPERTEIVKAYVVLAEGYALDAALEAGLKSHVRYRLAAHEYPREIEAVDELPVTTTGKIMRIETDARGVATLTLDRSDKHNALSAQMIAELTEAGNALAADPAARVVVLRSEGPTFCAGGDLNWMRQQMEKDRAGKMEGSRALADMLATLNGLPKPLIARVQGNAFGGGVGMLSVCDIAIAVPEMRVALTESKLGLAPATIGPFVVRRLGEGFARQMLLAGRAFDAEFALRAGLIAEICPAETLDEAVDRAATAALIGAPGAIADAKQFCLTFERLDPATLTEETAALLADRWETEEAAKGIAAFFARKPPPWAPES</sequence>
<keyword evidence="10" id="KW-0496">Mitochondrion</keyword>
<protein>
    <recommendedName>
        <fullName evidence="16">3-methylcrotonyl-CoA carboxylase 2</fullName>
        <ecNumber evidence="5">6.4.1.2</ecNumber>
        <ecNumber evidence="14">6.4.1.4</ecNumber>
    </recommendedName>
    <alternativeName>
        <fullName evidence="15">3-methylcrotonyl-CoA:carbon dioxide ligase subunit beta</fullName>
    </alternativeName>
</protein>
<gene>
    <name evidence="25" type="ORF">EVOR1521_LOCUS17027</name>
</gene>
<dbReference type="InterPro" id="IPR000089">
    <property type="entry name" value="Biotin_lipoyl"/>
</dbReference>
<comment type="pathway">
    <text evidence="13">Amino-acid degradation; L-leucine degradation; (S)-3-hydroxy-3-methylglutaryl-CoA from 3-isovaleryl-CoA: step 2/3.</text>
</comment>
<dbReference type="GO" id="GO:0006552">
    <property type="term" value="P:L-leucine catabolic process"/>
    <property type="evidence" value="ECO:0007669"/>
    <property type="project" value="TreeGrafter"/>
</dbReference>
<evidence type="ECO:0000256" key="6">
    <source>
        <dbReference type="ARBA" id="ARBA00022598"/>
    </source>
</evidence>
<dbReference type="CDD" id="cd06558">
    <property type="entry name" value="crotonase-like"/>
    <property type="match status" value="1"/>
</dbReference>